<dbReference type="InterPro" id="IPR012951">
    <property type="entry name" value="BBE"/>
</dbReference>
<dbReference type="InterPro" id="IPR036318">
    <property type="entry name" value="FAD-bd_PCMH-like_sf"/>
</dbReference>
<dbReference type="eggNOG" id="COG0277">
    <property type="taxonomic scope" value="Bacteria"/>
</dbReference>
<evidence type="ECO:0000256" key="5">
    <source>
        <dbReference type="ARBA" id="ARBA00023002"/>
    </source>
</evidence>
<dbReference type="Gene3D" id="3.30.465.10">
    <property type="match status" value="1"/>
</dbReference>
<comment type="similarity">
    <text evidence="2">Belongs to the oxygen-dependent FAD-linked oxidoreductase family.</text>
</comment>
<dbReference type="EMBL" id="CP002467">
    <property type="protein sequence ID" value="ADV82511.1"/>
    <property type="molecule type" value="Genomic_DNA"/>
</dbReference>
<dbReference type="PANTHER" id="PTHR42973:SF39">
    <property type="entry name" value="FAD-BINDING PCMH-TYPE DOMAIN-CONTAINING PROTEIN"/>
    <property type="match status" value="1"/>
</dbReference>
<evidence type="ECO:0000256" key="1">
    <source>
        <dbReference type="ARBA" id="ARBA00001974"/>
    </source>
</evidence>
<dbReference type="STRING" id="401053.AciPR4_1704"/>
<dbReference type="InterPro" id="IPR016166">
    <property type="entry name" value="FAD-bd_PCMH"/>
</dbReference>
<proteinExistence type="inferred from homology"/>
<dbReference type="Pfam" id="PF01565">
    <property type="entry name" value="FAD_binding_4"/>
    <property type="match status" value="1"/>
</dbReference>
<evidence type="ECO:0000256" key="6">
    <source>
        <dbReference type="SAM" id="MobiDB-lite"/>
    </source>
</evidence>
<keyword evidence="3" id="KW-0285">Flavoprotein</keyword>
<evidence type="ECO:0000313" key="9">
    <source>
        <dbReference type="Proteomes" id="UP000006844"/>
    </source>
</evidence>
<keyword evidence="9" id="KW-1185">Reference proteome</keyword>
<feature type="domain" description="FAD-binding PCMH-type" evidence="7">
    <location>
        <begin position="26"/>
        <end position="205"/>
    </location>
</feature>
<evidence type="ECO:0000256" key="2">
    <source>
        <dbReference type="ARBA" id="ARBA00005466"/>
    </source>
</evidence>
<dbReference type="GO" id="GO:0071949">
    <property type="term" value="F:FAD binding"/>
    <property type="evidence" value="ECO:0007669"/>
    <property type="project" value="InterPro"/>
</dbReference>
<dbReference type="RefSeq" id="WP_013568244.1">
    <property type="nucleotide sequence ID" value="NC_014963.1"/>
</dbReference>
<accession>E8V420</accession>
<feature type="region of interest" description="Disordered" evidence="6">
    <location>
        <begin position="303"/>
        <end position="323"/>
    </location>
</feature>
<dbReference type="HOGENOM" id="CLU_018354_2_0_0"/>
<feature type="region of interest" description="Disordered" evidence="6">
    <location>
        <begin position="335"/>
        <end position="354"/>
    </location>
</feature>
<dbReference type="OrthoDB" id="545125at2"/>
<reference evidence="8 9" key="1">
    <citation type="journal article" date="2012" name="Stand. Genomic Sci.">
        <title>Complete genome sequence of Terriglobus saanensis type strain SP1PR4(T), an Acidobacteria from tundra soil.</title>
        <authorList>
            <person name="Rawat S.R."/>
            <person name="Mannisto M.K."/>
            <person name="Starovoytov V."/>
            <person name="Goodwin L."/>
            <person name="Nolan M."/>
            <person name="Hauser L."/>
            <person name="Land M."/>
            <person name="Davenport K.W."/>
            <person name="Woyke T."/>
            <person name="Haggblom M.M."/>
        </authorList>
    </citation>
    <scope>NUCLEOTIDE SEQUENCE</scope>
    <source>
        <strain evidence="9">ATCC BAA-1853 / DSM 23119 / SP1PR4</strain>
    </source>
</reference>
<comment type="cofactor">
    <cofactor evidence="1">
        <name>FAD</name>
        <dbReference type="ChEBI" id="CHEBI:57692"/>
    </cofactor>
</comment>
<dbReference type="GO" id="GO:0016491">
    <property type="term" value="F:oxidoreductase activity"/>
    <property type="evidence" value="ECO:0007669"/>
    <property type="project" value="UniProtKB-KW"/>
</dbReference>
<dbReference type="Gene3D" id="3.40.462.20">
    <property type="match status" value="1"/>
</dbReference>
<dbReference type="Proteomes" id="UP000006844">
    <property type="component" value="Chromosome"/>
</dbReference>
<dbReference type="SUPFAM" id="SSF56176">
    <property type="entry name" value="FAD-binding/transporter-associated domain-like"/>
    <property type="match status" value="1"/>
</dbReference>
<dbReference type="AlphaFoldDB" id="E8V420"/>
<feature type="compositionally biased region" description="Gly residues" evidence="6">
    <location>
        <begin position="342"/>
        <end position="352"/>
    </location>
</feature>
<dbReference type="InterPro" id="IPR006094">
    <property type="entry name" value="Oxid_FAD_bind_N"/>
</dbReference>
<protein>
    <submittedName>
        <fullName evidence="8">Berberine/berberine domain protein</fullName>
    </submittedName>
</protein>
<dbReference type="Pfam" id="PF08031">
    <property type="entry name" value="BBE"/>
    <property type="match status" value="1"/>
</dbReference>
<evidence type="ECO:0000259" key="7">
    <source>
        <dbReference type="PROSITE" id="PS51387"/>
    </source>
</evidence>
<dbReference type="InterPro" id="IPR016169">
    <property type="entry name" value="FAD-bd_PCMH_sub2"/>
</dbReference>
<keyword evidence="4" id="KW-0274">FAD</keyword>
<evidence type="ECO:0000256" key="4">
    <source>
        <dbReference type="ARBA" id="ARBA00022827"/>
    </source>
</evidence>
<dbReference type="InterPro" id="IPR050416">
    <property type="entry name" value="FAD-linked_Oxidoreductase"/>
</dbReference>
<gene>
    <name evidence="8" type="ordered locus">AciPR4_1704</name>
</gene>
<evidence type="ECO:0000256" key="3">
    <source>
        <dbReference type="ARBA" id="ARBA00022630"/>
    </source>
</evidence>
<dbReference type="PROSITE" id="PS51387">
    <property type="entry name" value="FAD_PCMH"/>
    <property type="match status" value="1"/>
</dbReference>
<keyword evidence="5" id="KW-0560">Oxidoreductase</keyword>
<name>E8V420_TERSS</name>
<sequence>MSSTVTAQDPRYDLLRRGKNARFPAKDSDAVARIEVCQNADDVAEALQRIVSAGMRPTVRAGGHCYEDFVVNNPGGAIIDVSMLNSTETGPGGKGPYKVGGGGMLGSVYTELYKKANVTIPGGSCYTVATGGHISGGGYGVLARQLGLSCDYVTAIDICTVEANGKVAKRHIDKHHDADLFRACLGGQGSNFGVITSFYFDTLPTAPQYISNAGVNFPWETMTEEKFIHIVQTYGGYFEKRGKDPDTWPLFTFMGLNRRGPEGSRGGIGISAAMHGMNGEPDLSIPTEFLDLFLKCGDALSDPNPATTSHQAPRRGDRQQMSPCVAGKHAFSTRPWLDATTGGQGAGGGNGNTRGKYKSCYMKKNFTTEEARRIYKHLTREIPGVPVSGIIAVDSYGGATNKPHLAGETAMPQRASVMKLQYQQYWQDPAEDEARIKFFDEMYTDIYSANVDAQHAGTPFHNEYYEGCYINYPDVDMVRYPFWGELYYGTEGLYPFLQDVKKKYDPNNIFHNAMSIRPKA</sequence>
<dbReference type="KEGG" id="tsa:AciPR4_1704"/>
<evidence type="ECO:0000313" key="8">
    <source>
        <dbReference type="EMBL" id="ADV82511.1"/>
    </source>
</evidence>
<organism evidence="8 9">
    <name type="scientific">Terriglobus saanensis (strain ATCC BAA-1853 / DSM 23119 / SP1PR4)</name>
    <dbReference type="NCBI Taxonomy" id="401053"/>
    <lineage>
        <taxon>Bacteria</taxon>
        <taxon>Pseudomonadati</taxon>
        <taxon>Acidobacteriota</taxon>
        <taxon>Terriglobia</taxon>
        <taxon>Terriglobales</taxon>
        <taxon>Acidobacteriaceae</taxon>
        <taxon>Terriglobus</taxon>
    </lineage>
</organism>
<dbReference type="PANTHER" id="PTHR42973">
    <property type="entry name" value="BINDING OXIDOREDUCTASE, PUTATIVE (AFU_ORTHOLOGUE AFUA_1G17690)-RELATED"/>
    <property type="match status" value="1"/>
</dbReference>